<dbReference type="RefSeq" id="WP_189458304.1">
    <property type="nucleotide sequence ID" value="NZ_BMYO01000001.1"/>
</dbReference>
<dbReference type="Pfam" id="PF10993">
    <property type="entry name" value="DUF2818"/>
    <property type="match status" value="1"/>
</dbReference>
<evidence type="ECO:0000313" key="2">
    <source>
        <dbReference type="EMBL" id="GHD55938.1"/>
    </source>
</evidence>
<evidence type="ECO:0008006" key="4">
    <source>
        <dbReference type="Google" id="ProtNLM"/>
    </source>
</evidence>
<organism evidence="2 3">
    <name type="scientific">Jeongeupia chitinilytica</name>
    <dbReference type="NCBI Taxonomy" id="1041641"/>
    <lineage>
        <taxon>Bacteria</taxon>
        <taxon>Pseudomonadati</taxon>
        <taxon>Pseudomonadota</taxon>
        <taxon>Betaproteobacteria</taxon>
        <taxon>Neisseriales</taxon>
        <taxon>Chitinibacteraceae</taxon>
        <taxon>Jeongeupia</taxon>
    </lineage>
</organism>
<feature type="transmembrane region" description="Helical" evidence="1">
    <location>
        <begin position="38"/>
        <end position="56"/>
    </location>
</feature>
<dbReference type="Proteomes" id="UP000604737">
    <property type="component" value="Unassembled WGS sequence"/>
</dbReference>
<accession>A0ABQ3GUR7</accession>
<keyword evidence="3" id="KW-1185">Reference proteome</keyword>
<feature type="transmembrane region" description="Helical" evidence="1">
    <location>
        <begin position="68"/>
        <end position="91"/>
    </location>
</feature>
<evidence type="ECO:0000256" key="1">
    <source>
        <dbReference type="SAM" id="Phobius"/>
    </source>
</evidence>
<dbReference type="PIRSF" id="PIRSF019883">
    <property type="entry name" value="UCP019883"/>
    <property type="match status" value="1"/>
</dbReference>
<gene>
    <name evidence="2" type="ORF">GCM10007350_02170</name>
</gene>
<keyword evidence="1" id="KW-0472">Membrane</keyword>
<keyword evidence="1" id="KW-1133">Transmembrane helix</keyword>
<name>A0ABQ3GUR7_9NEIS</name>
<protein>
    <recommendedName>
        <fullName evidence="4">DUF2818 family protein</fullName>
    </recommendedName>
</protein>
<comment type="caution">
    <text evidence="2">The sequence shown here is derived from an EMBL/GenBank/DDBJ whole genome shotgun (WGS) entry which is preliminary data.</text>
</comment>
<keyword evidence="1" id="KW-0812">Transmembrane</keyword>
<dbReference type="InterPro" id="IPR016768">
    <property type="entry name" value="UCP019883"/>
</dbReference>
<reference evidence="3" key="1">
    <citation type="journal article" date="2019" name="Int. J. Syst. Evol. Microbiol.">
        <title>The Global Catalogue of Microorganisms (GCM) 10K type strain sequencing project: providing services to taxonomists for standard genome sequencing and annotation.</title>
        <authorList>
            <consortium name="The Broad Institute Genomics Platform"/>
            <consortium name="The Broad Institute Genome Sequencing Center for Infectious Disease"/>
            <person name="Wu L."/>
            <person name="Ma J."/>
        </authorList>
    </citation>
    <scope>NUCLEOTIDE SEQUENCE [LARGE SCALE GENOMIC DNA]</scope>
    <source>
        <strain evidence="3">KCTC 23701</strain>
    </source>
</reference>
<evidence type="ECO:0000313" key="3">
    <source>
        <dbReference type="Proteomes" id="UP000604737"/>
    </source>
</evidence>
<dbReference type="EMBL" id="BMYO01000001">
    <property type="protein sequence ID" value="GHD55938.1"/>
    <property type="molecule type" value="Genomic_DNA"/>
</dbReference>
<sequence length="97" mass="11028">MLEVILLGTLAALAANVPFVSGRLFGVLRVANKHFGWQLLEWAAYYFAIGGAAWLLESRLATPHSQNWQFFVTTLALFAVLSWPGFVWRFFWRKPGL</sequence>
<proteinExistence type="predicted"/>